<dbReference type="InterPro" id="IPR010982">
    <property type="entry name" value="Lambda_DNA-bd_dom_sf"/>
</dbReference>
<keyword evidence="3" id="KW-1185">Reference proteome</keyword>
<protein>
    <submittedName>
        <fullName evidence="2">Transcriptional regulator with XRE-family HTH domain</fullName>
    </submittedName>
</protein>
<evidence type="ECO:0000313" key="3">
    <source>
        <dbReference type="Proteomes" id="UP000531594"/>
    </source>
</evidence>
<organism evidence="2 3">
    <name type="scientific">Bacillus benzoevorans</name>
    <dbReference type="NCBI Taxonomy" id="1456"/>
    <lineage>
        <taxon>Bacteria</taxon>
        <taxon>Bacillati</taxon>
        <taxon>Bacillota</taxon>
        <taxon>Bacilli</taxon>
        <taxon>Bacillales</taxon>
        <taxon>Bacillaceae</taxon>
        <taxon>Bacillus</taxon>
    </lineage>
</organism>
<dbReference type="RefSeq" id="WP_184527634.1">
    <property type="nucleotide sequence ID" value="NZ_JACHGK010000011.1"/>
</dbReference>
<dbReference type="PROSITE" id="PS50943">
    <property type="entry name" value="HTH_CROC1"/>
    <property type="match status" value="1"/>
</dbReference>
<dbReference type="Proteomes" id="UP000531594">
    <property type="component" value="Unassembled WGS sequence"/>
</dbReference>
<gene>
    <name evidence="2" type="ORF">HNR53_003204</name>
</gene>
<feature type="domain" description="HTH cro/C1-type" evidence="1">
    <location>
        <begin position="5"/>
        <end position="59"/>
    </location>
</feature>
<dbReference type="CDD" id="cd00093">
    <property type="entry name" value="HTH_XRE"/>
    <property type="match status" value="1"/>
</dbReference>
<dbReference type="Pfam" id="PF01381">
    <property type="entry name" value="HTH_3"/>
    <property type="match status" value="1"/>
</dbReference>
<dbReference type="SMART" id="SM00530">
    <property type="entry name" value="HTH_XRE"/>
    <property type="match status" value="1"/>
</dbReference>
<dbReference type="EMBL" id="JACHGK010000011">
    <property type="protein sequence ID" value="MBB6446545.1"/>
    <property type="molecule type" value="Genomic_DNA"/>
</dbReference>
<dbReference type="InterPro" id="IPR001387">
    <property type="entry name" value="Cro/C1-type_HTH"/>
</dbReference>
<reference evidence="2 3" key="1">
    <citation type="submission" date="2020-08" db="EMBL/GenBank/DDBJ databases">
        <title>Genomic Encyclopedia of Type Strains, Phase IV (KMG-IV): sequencing the most valuable type-strain genomes for metagenomic binning, comparative biology and taxonomic classification.</title>
        <authorList>
            <person name="Goeker M."/>
        </authorList>
    </citation>
    <scope>NUCLEOTIDE SEQUENCE [LARGE SCALE GENOMIC DNA]</scope>
    <source>
        <strain evidence="2 3">DSM 5391</strain>
    </source>
</reference>
<dbReference type="GO" id="GO:0003677">
    <property type="term" value="F:DNA binding"/>
    <property type="evidence" value="ECO:0007669"/>
    <property type="project" value="InterPro"/>
</dbReference>
<evidence type="ECO:0000313" key="2">
    <source>
        <dbReference type="EMBL" id="MBB6446545.1"/>
    </source>
</evidence>
<evidence type="ECO:0000259" key="1">
    <source>
        <dbReference type="PROSITE" id="PS50943"/>
    </source>
</evidence>
<accession>A0A7X0LWD5</accession>
<sequence>MKNPLIKLREERGLTIAELALVGNVSVITVQRLENGSAKTISNNLLAAIQKLGYEPEKFRINYEAWRGLKMKKIIEEKVIQNDGF</sequence>
<comment type="caution">
    <text evidence="2">The sequence shown here is derived from an EMBL/GenBank/DDBJ whole genome shotgun (WGS) entry which is preliminary data.</text>
</comment>
<dbReference type="AlphaFoldDB" id="A0A7X0LWD5"/>
<dbReference type="Gene3D" id="1.10.260.40">
    <property type="entry name" value="lambda repressor-like DNA-binding domains"/>
    <property type="match status" value="1"/>
</dbReference>
<dbReference type="SUPFAM" id="SSF47413">
    <property type="entry name" value="lambda repressor-like DNA-binding domains"/>
    <property type="match status" value="1"/>
</dbReference>
<proteinExistence type="predicted"/>
<name>A0A7X0LWD5_9BACI</name>